<dbReference type="EMBL" id="BQKB01000081">
    <property type="protein sequence ID" value="GJM54252.1"/>
    <property type="molecule type" value="Genomic_DNA"/>
</dbReference>
<evidence type="ECO:0000313" key="3">
    <source>
        <dbReference type="Proteomes" id="UP001207736"/>
    </source>
</evidence>
<dbReference type="AlphaFoldDB" id="A0AAV5ARK6"/>
<proteinExistence type="predicted"/>
<evidence type="ECO:0000313" key="4">
    <source>
        <dbReference type="Proteomes" id="UP001208692"/>
    </source>
</evidence>
<evidence type="ECO:0000313" key="2">
    <source>
        <dbReference type="EMBL" id="GJM54252.1"/>
    </source>
</evidence>
<organism evidence="1 3">
    <name type="scientific">Capnocytophaga catalasegens</name>
    <dbReference type="NCBI Taxonomy" id="1004260"/>
    <lineage>
        <taxon>Bacteria</taxon>
        <taxon>Pseudomonadati</taxon>
        <taxon>Bacteroidota</taxon>
        <taxon>Flavobacteriia</taxon>
        <taxon>Flavobacteriales</taxon>
        <taxon>Flavobacteriaceae</taxon>
        <taxon>Capnocytophaga</taxon>
    </lineage>
</organism>
<gene>
    <name evidence="1" type="ORF">RCZ15_08760</name>
    <name evidence="2" type="ORF">RCZ16_25680</name>
</gene>
<dbReference type="RefSeq" id="WP_264847498.1">
    <property type="nucleotide sequence ID" value="NZ_BPMA01000058.1"/>
</dbReference>
<evidence type="ECO:0000313" key="1">
    <source>
        <dbReference type="EMBL" id="GJM49901.1"/>
    </source>
</evidence>
<accession>A0AAV5ARK6</accession>
<keyword evidence="4" id="KW-1185">Reference proteome</keyword>
<protein>
    <submittedName>
        <fullName evidence="1">Uncharacterized protein</fullName>
    </submittedName>
</protein>
<name>A0AAV5ARK6_9FLAO</name>
<dbReference type="Proteomes" id="UP001208692">
    <property type="component" value="Unassembled WGS sequence"/>
</dbReference>
<reference evidence="1 4" key="1">
    <citation type="submission" date="2021-11" db="EMBL/GenBank/DDBJ databases">
        <title>Draft genome sequence of Capnocytophaga sp. strain KC07075 isolated from cat oral cavity.</title>
        <authorList>
            <person name="Suzuki M."/>
            <person name="Imaoka K."/>
            <person name="Kimura M."/>
            <person name="Morikawa S."/>
            <person name="Maeda K."/>
        </authorList>
    </citation>
    <scope>NUCLEOTIDE SEQUENCE</scope>
    <source>
        <strain evidence="1">KC07075</strain>
        <strain evidence="2 4">KC07079</strain>
    </source>
</reference>
<comment type="caution">
    <text evidence="1">The sequence shown here is derived from an EMBL/GenBank/DDBJ whole genome shotgun (WGS) entry which is preliminary data.</text>
</comment>
<dbReference type="Proteomes" id="UP001207736">
    <property type="component" value="Unassembled WGS sequence"/>
</dbReference>
<dbReference type="EMBL" id="BQKA01000015">
    <property type="protein sequence ID" value="GJM49901.1"/>
    <property type="molecule type" value="Genomic_DNA"/>
</dbReference>
<sequence length="141" mass="16461">MATKIERKKDLQIGHCYRTTQDYFKVDSIVNGEPYGSTYDIYEPTSVVVTHYPLSLYVEEIGCIEISEEEYEETLQRMIINNQDTTQIDDVAKELERLKYHEAITVGLWAIDRNPKEVPYNWIVKNAFQIEATRTSPECKC</sequence>